<evidence type="ECO:0000313" key="6">
    <source>
        <dbReference type="Proteomes" id="UP001597100"/>
    </source>
</evidence>
<dbReference type="PANTHER" id="PTHR43179">
    <property type="entry name" value="RHAMNOSYLTRANSFERASE WBBL"/>
    <property type="match status" value="1"/>
</dbReference>
<dbReference type="CDD" id="cd04186">
    <property type="entry name" value="GT_2_like_c"/>
    <property type="match status" value="1"/>
</dbReference>
<evidence type="ECO:0000256" key="1">
    <source>
        <dbReference type="ARBA" id="ARBA00006739"/>
    </source>
</evidence>
<keyword evidence="2 5" id="KW-0328">Glycosyltransferase</keyword>
<feature type="domain" description="Glycosyltransferase 2-like" evidence="4">
    <location>
        <begin position="5"/>
        <end position="115"/>
    </location>
</feature>
<reference evidence="6" key="1">
    <citation type="journal article" date="2019" name="Int. J. Syst. Evol. Microbiol.">
        <title>The Global Catalogue of Microorganisms (GCM) 10K type strain sequencing project: providing services to taxonomists for standard genome sequencing and annotation.</title>
        <authorList>
            <consortium name="The Broad Institute Genomics Platform"/>
            <consortium name="The Broad Institute Genome Sequencing Center for Infectious Disease"/>
            <person name="Wu L."/>
            <person name="Ma J."/>
        </authorList>
    </citation>
    <scope>NUCLEOTIDE SEQUENCE [LARGE SCALE GENOMIC DNA]</scope>
    <source>
        <strain evidence="6">CCUG 60898</strain>
    </source>
</reference>
<keyword evidence="6" id="KW-1185">Reference proteome</keyword>
<dbReference type="PANTHER" id="PTHR43179:SF12">
    <property type="entry name" value="GALACTOFURANOSYLTRANSFERASE GLFT2"/>
    <property type="match status" value="1"/>
</dbReference>
<dbReference type="Gene3D" id="3.90.550.10">
    <property type="entry name" value="Spore Coat Polysaccharide Biosynthesis Protein SpsA, Chain A"/>
    <property type="match status" value="1"/>
</dbReference>
<comment type="caution">
    <text evidence="5">The sequence shown here is derived from an EMBL/GenBank/DDBJ whole genome shotgun (WGS) entry which is preliminary data.</text>
</comment>
<dbReference type="InterPro" id="IPR001173">
    <property type="entry name" value="Glyco_trans_2-like"/>
</dbReference>
<sequence length="330" mass="37885">MKIAVVILNWNGKALLKQFLPSVVQNSPEATIYIADNASEDNSVDYVRSHFPEVKIIQNKVNGGYAKGYNDALAELEEDIYILLNSDVEVTQNWLPPMIAEFESDPRVAALQPKILDYKRKDHFEYAGAAGGFIDKLGYPYCRGRIFDTLEKDEDQYDDTVEIFWASGACLAIRKTCFIEAGRFDEDFFAHQEEIDLCWRLFNLGYKVKAVGTSSVFHLGGGTLDAMNPKKTYYNFRNSLYTVLKNAPKPDFLKIIFFRLILDGLAGLKFIFELKPSHTVAILQGHFSFYSNFSRILRKRKNNSQKKKYFHRATVVLAYYLIHKTKFSQL</sequence>
<protein>
    <submittedName>
        <fullName evidence="5">Glycosyltransferase family 2 protein</fullName>
        <ecNumber evidence="5">2.4.-.-</ecNumber>
    </submittedName>
</protein>
<evidence type="ECO:0000259" key="4">
    <source>
        <dbReference type="Pfam" id="PF00535"/>
    </source>
</evidence>
<dbReference type="InterPro" id="IPR029044">
    <property type="entry name" value="Nucleotide-diphossugar_trans"/>
</dbReference>
<accession>A0ABW3IDF0</accession>
<dbReference type="SUPFAM" id="SSF53448">
    <property type="entry name" value="Nucleotide-diphospho-sugar transferases"/>
    <property type="match status" value="1"/>
</dbReference>
<comment type="similarity">
    <text evidence="1">Belongs to the glycosyltransferase 2 family.</text>
</comment>
<dbReference type="RefSeq" id="WP_380736930.1">
    <property type="nucleotide sequence ID" value="NZ_JBHTJP010000032.1"/>
</dbReference>
<organism evidence="5 6">
    <name type="scientific">Salinimicrobium gaetbulicola</name>
    <dbReference type="NCBI Taxonomy" id="999702"/>
    <lineage>
        <taxon>Bacteria</taxon>
        <taxon>Pseudomonadati</taxon>
        <taxon>Bacteroidota</taxon>
        <taxon>Flavobacteriia</taxon>
        <taxon>Flavobacteriales</taxon>
        <taxon>Flavobacteriaceae</taxon>
        <taxon>Salinimicrobium</taxon>
    </lineage>
</organism>
<proteinExistence type="inferred from homology"/>
<gene>
    <name evidence="5" type="ORF">ACFQ1G_03735</name>
</gene>
<evidence type="ECO:0000256" key="3">
    <source>
        <dbReference type="ARBA" id="ARBA00022679"/>
    </source>
</evidence>
<evidence type="ECO:0000256" key="2">
    <source>
        <dbReference type="ARBA" id="ARBA00022676"/>
    </source>
</evidence>
<dbReference type="Proteomes" id="UP001597100">
    <property type="component" value="Unassembled WGS sequence"/>
</dbReference>
<evidence type="ECO:0000313" key="5">
    <source>
        <dbReference type="EMBL" id="MFD0975894.1"/>
    </source>
</evidence>
<dbReference type="EMBL" id="JBHTJP010000032">
    <property type="protein sequence ID" value="MFD0975894.1"/>
    <property type="molecule type" value="Genomic_DNA"/>
</dbReference>
<keyword evidence="3 5" id="KW-0808">Transferase</keyword>
<dbReference type="GO" id="GO:0016757">
    <property type="term" value="F:glycosyltransferase activity"/>
    <property type="evidence" value="ECO:0007669"/>
    <property type="project" value="UniProtKB-KW"/>
</dbReference>
<dbReference type="EC" id="2.4.-.-" evidence="5"/>
<name>A0ABW3IDF0_9FLAO</name>
<dbReference type="Pfam" id="PF00535">
    <property type="entry name" value="Glycos_transf_2"/>
    <property type="match status" value="1"/>
</dbReference>